<evidence type="ECO:0000259" key="1">
    <source>
        <dbReference type="PROSITE" id="PS50280"/>
    </source>
</evidence>
<proteinExistence type="predicted"/>
<name>A0A9P4IGU2_9PEZI</name>
<dbReference type="InterPro" id="IPR001214">
    <property type="entry name" value="SET_dom"/>
</dbReference>
<evidence type="ECO:0000313" key="3">
    <source>
        <dbReference type="Proteomes" id="UP000799772"/>
    </source>
</evidence>
<keyword evidence="3" id="KW-1185">Reference proteome</keyword>
<dbReference type="OrthoDB" id="5945798at2759"/>
<dbReference type="CDD" id="cd20071">
    <property type="entry name" value="SET_SMYD"/>
    <property type="match status" value="1"/>
</dbReference>
<dbReference type="InterPro" id="IPR046341">
    <property type="entry name" value="SET_dom_sf"/>
</dbReference>
<dbReference type="PROSITE" id="PS50280">
    <property type="entry name" value="SET"/>
    <property type="match status" value="1"/>
</dbReference>
<feature type="domain" description="SET" evidence="1">
    <location>
        <begin position="41"/>
        <end position="151"/>
    </location>
</feature>
<dbReference type="PANTHER" id="PTHR12197">
    <property type="entry name" value="HISTONE-LYSINE N-METHYLTRANSFERASE SMYD"/>
    <property type="match status" value="1"/>
</dbReference>
<reference evidence="2" key="1">
    <citation type="journal article" date="2020" name="Stud. Mycol.">
        <title>101 Dothideomycetes genomes: a test case for predicting lifestyles and emergence of pathogens.</title>
        <authorList>
            <person name="Haridas S."/>
            <person name="Albert R."/>
            <person name="Binder M."/>
            <person name="Bloem J."/>
            <person name="Labutti K."/>
            <person name="Salamov A."/>
            <person name="Andreopoulos B."/>
            <person name="Baker S."/>
            <person name="Barry K."/>
            <person name="Bills G."/>
            <person name="Bluhm B."/>
            <person name="Cannon C."/>
            <person name="Castanera R."/>
            <person name="Culley D."/>
            <person name="Daum C."/>
            <person name="Ezra D."/>
            <person name="Gonzalez J."/>
            <person name="Henrissat B."/>
            <person name="Kuo A."/>
            <person name="Liang C."/>
            <person name="Lipzen A."/>
            <person name="Lutzoni F."/>
            <person name="Magnuson J."/>
            <person name="Mondo S."/>
            <person name="Nolan M."/>
            <person name="Ohm R."/>
            <person name="Pangilinan J."/>
            <person name="Park H.-J."/>
            <person name="Ramirez L."/>
            <person name="Alfaro M."/>
            <person name="Sun H."/>
            <person name="Tritt A."/>
            <person name="Yoshinaga Y."/>
            <person name="Zwiers L.-H."/>
            <person name="Turgeon B."/>
            <person name="Goodwin S."/>
            <person name="Spatafora J."/>
            <person name="Crous P."/>
            <person name="Grigoriev I."/>
        </authorList>
    </citation>
    <scope>NUCLEOTIDE SEQUENCE</scope>
    <source>
        <strain evidence="2">CBS 133067</strain>
    </source>
</reference>
<gene>
    <name evidence="2" type="ORF">NA57DRAFT_74883</name>
</gene>
<dbReference type="GO" id="GO:0005634">
    <property type="term" value="C:nucleus"/>
    <property type="evidence" value="ECO:0007669"/>
    <property type="project" value="TreeGrafter"/>
</dbReference>
<dbReference type="EMBL" id="ML978125">
    <property type="protein sequence ID" value="KAF2099382.1"/>
    <property type="molecule type" value="Genomic_DNA"/>
</dbReference>
<dbReference type="Pfam" id="PF00856">
    <property type="entry name" value="SET"/>
    <property type="match status" value="1"/>
</dbReference>
<dbReference type="SUPFAM" id="SSF82199">
    <property type="entry name" value="SET domain"/>
    <property type="match status" value="1"/>
</dbReference>
<comment type="caution">
    <text evidence="2">The sequence shown here is derived from an EMBL/GenBank/DDBJ whole genome shotgun (WGS) entry which is preliminary data.</text>
</comment>
<sequence length="430" mass="48245">MGEFMSGESGKEVPHIVRAVMQVLIMEAKKVMSQEDAQALHQLESHFNHMRSTGGKWAEMSILARGAWTFSGTQSTFDIDTAEEMFSRLLTNCLTLVTPTFDPLGLVLDPLAARANHSCDPNAVVVMDGPELSFRTLKPIGKDEEIFISYIDVTNPFARRQDELKERYFFNCKCSKCRLGPTQKEDKWALSPDKLPGAWAETADVIIASAPHIVKDPVSFVGDDKSSQRLTALQYTAFSELEHARRMSEPSAMVRILEGGMKTCFQSKMWPVYRQPYPALRDDLIVAYISSGESARFLSAFVHGVKRYFQIDPVLFPQPFHPVRVVHTYTLATLALWLSSAPEDCPMDAMKFLEHGIDLGVVIFGLLVEVHDNVQKSHGQNSSFAKIIQKKFEEMRTDITRGDAGMIAQVMGKIESQWSTLRAFGLELEV</sequence>
<dbReference type="InterPro" id="IPR050869">
    <property type="entry name" value="H3K4_H4K5_MeTrfase"/>
</dbReference>
<organism evidence="2 3">
    <name type="scientific">Rhizodiscina lignyota</name>
    <dbReference type="NCBI Taxonomy" id="1504668"/>
    <lineage>
        <taxon>Eukaryota</taxon>
        <taxon>Fungi</taxon>
        <taxon>Dikarya</taxon>
        <taxon>Ascomycota</taxon>
        <taxon>Pezizomycotina</taxon>
        <taxon>Dothideomycetes</taxon>
        <taxon>Pleosporomycetidae</taxon>
        <taxon>Aulographales</taxon>
        <taxon>Rhizodiscinaceae</taxon>
        <taxon>Rhizodiscina</taxon>
    </lineage>
</organism>
<dbReference type="PANTHER" id="PTHR12197:SF251">
    <property type="entry name" value="EG:BACR7C10.4 PROTEIN"/>
    <property type="match status" value="1"/>
</dbReference>
<dbReference type="AlphaFoldDB" id="A0A9P4IGU2"/>
<dbReference type="Gene3D" id="1.25.40.10">
    <property type="entry name" value="Tetratricopeptide repeat domain"/>
    <property type="match status" value="1"/>
</dbReference>
<accession>A0A9P4IGU2</accession>
<dbReference type="Gene3D" id="2.170.270.10">
    <property type="entry name" value="SET domain"/>
    <property type="match status" value="1"/>
</dbReference>
<dbReference type="Proteomes" id="UP000799772">
    <property type="component" value="Unassembled WGS sequence"/>
</dbReference>
<dbReference type="InterPro" id="IPR011990">
    <property type="entry name" value="TPR-like_helical_dom_sf"/>
</dbReference>
<protein>
    <recommendedName>
        <fullName evidence="1">SET domain-containing protein</fullName>
    </recommendedName>
</protein>
<evidence type="ECO:0000313" key="2">
    <source>
        <dbReference type="EMBL" id="KAF2099382.1"/>
    </source>
</evidence>